<comment type="caution">
    <text evidence="4">The sequence shown here is derived from an EMBL/GenBank/DDBJ whole genome shotgun (WGS) entry which is preliminary data.</text>
</comment>
<reference evidence="4 5" key="1">
    <citation type="submission" date="2020-08" db="EMBL/GenBank/DDBJ databases">
        <title>Genomic Encyclopedia of Type Strains, Phase IV (KMG-IV): sequencing the most valuable type-strain genomes for metagenomic binning, comparative biology and taxonomic classification.</title>
        <authorList>
            <person name="Goeker M."/>
        </authorList>
    </citation>
    <scope>NUCLEOTIDE SEQUENCE [LARGE SCALE GENOMIC DNA]</scope>
    <source>
        <strain evidence="4 5">DSM 26385</strain>
    </source>
</reference>
<dbReference type="InterPro" id="IPR026816">
    <property type="entry name" value="Flavodoxin_dom"/>
</dbReference>
<keyword evidence="1" id="KW-0285">Flavoprotein</keyword>
<evidence type="ECO:0000259" key="3">
    <source>
        <dbReference type="PROSITE" id="PS50902"/>
    </source>
</evidence>
<keyword evidence="2" id="KW-0288">FMN</keyword>
<name>A0A7W6JZL3_9HYPH</name>
<organism evidence="4 5">
    <name type="scientific">Allorhizobium borbori</name>
    <dbReference type="NCBI Taxonomy" id="485907"/>
    <lineage>
        <taxon>Bacteria</taxon>
        <taxon>Pseudomonadati</taxon>
        <taxon>Pseudomonadota</taxon>
        <taxon>Alphaproteobacteria</taxon>
        <taxon>Hyphomicrobiales</taxon>
        <taxon>Rhizobiaceae</taxon>
        <taxon>Rhizobium/Agrobacterium group</taxon>
        <taxon>Allorhizobium</taxon>
    </lineage>
</organism>
<evidence type="ECO:0000313" key="5">
    <source>
        <dbReference type="Proteomes" id="UP000584824"/>
    </source>
</evidence>
<feature type="domain" description="Flavodoxin-like" evidence="3">
    <location>
        <begin position="3"/>
        <end position="143"/>
    </location>
</feature>
<dbReference type="GO" id="GO:0010181">
    <property type="term" value="F:FMN binding"/>
    <property type="evidence" value="ECO:0007669"/>
    <property type="project" value="InterPro"/>
</dbReference>
<dbReference type="RefSeq" id="WP_183790020.1">
    <property type="nucleotide sequence ID" value="NZ_JACIDU010000003.1"/>
</dbReference>
<keyword evidence="5" id="KW-1185">Reference proteome</keyword>
<gene>
    <name evidence="4" type="ORF">GGQ66_000980</name>
</gene>
<dbReference type="AlphaFoldDB" id="A0A7W6JZL3"/>
<dbReference type="InterPro" id="IPR029039">
    <property type="entry name" value="Flavoprotein-like_sf"/>
</dbReference>
<proteinExistence type="predicted"/>
<dbReference type="PANTHER" id="PTHR38030:SF2">
    <property type="entry name" value="PROTOPORPHYRINOGEN IX DEHYDROGENASE [QUINONE]"/>
    <property type="match status" value="1"/>
</dbReference>
<evidence type="ECO:0000256" key="1">
    <source>
        <dbReference type="ARBA" id="ARBA00022630"/>
    </source>
</evidence>
<dbReference type="InterPro" id="IPR052200">
    <property type="entry name" value="Protoporphyrinogen_IX_DH"/>
</dbReference>
<dbReference type="PANTHER" id="PTHR38030">
    <property type="entry name" value="PROTOPORPHYRINOGEN IX DEHYDROGENASE [MENAQUINONE]"/>
    <property type="match status" value="1"/>
</dbReference>
<dbReference type="Pfam" id="PF12724">
    <property type="entry name" value="Flavodoxin_5"/>
    <property type="match status" value="1"/>
</dbReference>
<sequence length="183" mass="20396">MIILVGYTSIEGQTRKIASAIAEQVEARGHRAVLFDVATMAEYSLERPEAAILCAPVHGGRYPAPFFDFVHRERGWLNGVPSAFVSVSLMIASEYSEEQDEARHFADQLIAETGWTPREIAHVAGALRFAEYDFFKRWMVRRIAAKAPAAEGVSGKADREFTDWSQVAGFVDGWLEKALAYEP</sequence>
<dbReference type="EMBL" id="JACIDU010000003">
    <property type="protein sequence ID" value="MBB4102445.1"/>
    <property type="molecule type" value="Genomic_DNA"/>
</dbReference>
<dbReference type="InterPro" id="IPR008254">
    <property type="entry name" value="Flavodoxin/NO_synth"/>
</dbReference>
<evidence type="ECO:0000313" key="4">
    <source>
        <dbReference type="EMBL" id="MBB4102445.1"/>
    </source>
</evidence>
<evidence type="ECO:0000256" key="2">
    <source>
        <dbReference type="ARBA" id="ARBA00022643"/>
    </source>
</evidence>
<dbReference type="GO" id="GO:0070819">
    <property type="term" value="F:menaquinone-dependent protoporphyrinogen oxidase activity"/>
    <property type="evidence" value="ECO:0007669"/>
    <property type="project" value="TreeGrafter"/>
</dbReference>
<accession>A0A7W6JZL3</accession>
<protein>
    <submittedName>
        <fullName evidence="4">Menaquinone-dependent protoporphyrinogen oxidase</fullName>
        <ecNumber evidence="4">1.3.5.3</ecNumber>
    </submittedName>
</protein>
<dbReference type="EC" id="1.3.5.3" evidence="4"/>
<dbReference type="PROSITE" id="PS50902">
    <property type="entry name" value="FLAVODOXIN_LIKE"/>
    <property type="match status" value="1"/>
</dbReference>
<dbReference type="SUPFAM" id="SSF52218">
    <property type="entry name" value="Flavoproteins"/>
    <property type="match status" value="1"/>
</dbReference>
<keyword evidence="4" id="KW-0560">Oxidoreductase</keyword>
<dbReference type="Proteomes" id="UP000584824">
    <property type="component" value="Unassembled WGS sequence"/>
</dbReference>
<dbReference type="GO" id="GO:0006783">
    <property type="term" value="P:heme biosynthetic process"/>
    <property type="evidence" value="ECO:0007669"/>
    <property type="project" value="TreeGrafter"/>
</dbReference>
<dbReference type="Gene3D" id="3.40.50.360">
    <property type="match status" value="1"/>
</dbReference>